<keyword evidence="2" id="KW-1185">Reference proteome</keyword>
<dbReference type="EMBL" id="NQVE01000217">
    <property type="protein sequence ID" value="RAL37172.1"/>
    <property type="molecule type" value="Genomic_DNA"/>
</dbReference>
<accession>A0A328CV81</accession>
<evidence type="ECO:0000313" key="2">
    <source>
        <dbReference type="Proteomes" id="UP000249390"/>
    </source>
</evidence>
<dbReference type="Proteomes" id="UP000249390">
    <property type="component" value="Unassembled WGS sequence"/>
</dbReference>
<organism evidence="1 2">
    <name type="scientific">Cuscuta australis</name>
    <dbReference type="NCBI Taxonomy" id="267555"/>
    <lineage>
        <taxon>Eukaryota</taxon>
        <taxon>Viridiplantae</taxon>
        <taxon>Streptophyta</taxon>
        <taxon>Embryophyta</taxon>
        <taxon>Tracheophyta</taxon>
        <taxon>Spermatophyta</taxon>
        <taxon>Magnoliopsida</taxon>
        <taxon>eudicotyledons</taxon>
        <taxon>Gunneridae</taxon>
        <taxon>Pentapetalae</taxon>
        <taxon>asterids</taxon>
        <taxon>lamiids</taxon>
        <taxon>Solanales</taxon>
        <taxon>Convolvulaceae</taxon>
        <taxon>Cuscuteae</taxon>
        <taxon>Cuscuta</taxon>
        <taxon>Cuscuta subgen. Grammica</taxon>
        <taxon>Cuscuta sect. Cleistogrammica</taxon>
    </lineage>
</organism>
<proteinExistence type="predicted"/>
<protein>
    <submittedName>
        <fullName evidence="1">Uncharacterized protein</fullName>
    </submittedName>
</protein>
<sequence>MIMCIWGRGAYDALLALGLNVDSGLLGRGVGCLSAWAKYMRQAYMSDMQENLLEEHVSLKDTYLKLQDSTNTSHTAVLPWVKHQLPKPILLLWRLLQRGTAFPNNLIQLGSQMPSISPLCKDETANNIHILMLSASGWNYFASGGSVLCNHQGELLRAIAFLLPKGSPLQIEMLAMVQALSLFQDHNMVKETGCSALIDFIFNTTTPRNEAAHIRECITFRNLKIRHTPPRSQGRGQCLGQTRVLL</sequence>
<name>A0A328CV81_9ASTE</name>
<gene>
    <name evidence="1" type="ORF">DM860_004094</name>
</gene>
<comment type="caution">
    <text evidence="1">The sequence shown here is derived from an EMBL/GenBank/DDBJ whole genome shotgun (WGS) entry which is preliminary data.</text>
</comment>
<evidence type="ECO:0000313" key="1">
    <source>
        <dbReference type="EMBL" id="RAL37172.1"/>
    </source>
</evidence>
<reference evidence="1 2" key="1">
    <citation type="submission" date="2018-06" db="EMBL/GenBank/DDBJ databases">
        <title>The Genome of Cuscuta australis (Dodder) Provides Insight into the Evolution of Plant Parasitism.</title>
        <authorList>
            <person name="Liu H."/>
        </authorList>
    </citation>
    <scope>NUCLEOTIDE SEQUENCE [LARGE SCALE GENOMIC DNA]</scope>
    <source>
        <strain evidence="2">cv. Yunnan</strain>
        <tissue evidence="1">Vines</tissue>
    </source>
</reference>
<dbReference type="AlphaFoldDB" id="A0A328CV81"/>